<sequence>MQFFVKDIFKQIYTCTIVVFLGACGGGGGSSTATTPTQPVSLSATVDGIMSSTMASTGVTAATVTIMHNGVVLHDKGYGFLDAAGTIPLPASALMVTASIVKPVTASAIQTLASNGTLALSDHVFCTGSNTPCWLSADLLSSSTDPRVANITIQQLIAHEGGWDISQHGNVDFDKLESVVQSSLALSTPPAQTDDIRYWMAKPLDFTPGARAAYTNFGYLLLGRIIAQASNTSYLQYLQNTILRPLGVASADFSGAASLLADRNPREPNYITSIMAPSIFAPGTTVICTNGAINTLNWVSATTSITTSKAMATFAGSYLIQTNADGTDEAQDGIPLAGKTNDGFHFGNYPGTSAIIRQLPSGVSYAVLMNKSNETGSVGYQGSLMTSIDAAIAAAGLY</sequence>
<evidence type="ECO:0000259" key="1">
    <source>
        <dbReference type="Pfam" id="PF00144"/>
    </source>
</evidence>
<dbReference type="InterPro" id="IPR050491">
    <property type="entry name" value="AmpC-like"/>
</dbReference>
<dbReference type="PROSITE" id="PS51257">
    <property type="entry name" value="PROKAR_LIPOPROTEIN"/>
    <property type="match status" value="1"/>
</dbReference>
<dbReference type="RefSeq" id="WP_105532806.1">
    <property type="nucleotide sequence ID" value="NZ_PUGF01000015.1"/>
</dbReference>
<dbReference type="PANTHER" id="PTHR46825:SF9">
    <property type="entry name" value="BETA-LACTAMASE-RELATED DOMAIN-CONTAINING PROTEIN"/>
    <property type="match status" value="1"/>
</dbReference>
<evidence type="ECO:0000313" key="3">
    <source>
        <dbReference type="Proteomes" id="UP000237839"/>
    </source>
</evidence>
<dbReference type="EMBL" id="PUGF01000015">
    <property type="protein sequence ID" value="PRC92140.1"/>
    <property type="molecule type" value="Genomic_DNA"/>
</dbReference>
<organism evidence="2 3">
    <name type="scientific">Solimicrobium silvestre</name>
    <dbReference type="NCBI Taxonomy" id="2099400"/>
    <lineage>
        <taxon>Bacteria</taxon>
        <taxon>Pseudomonadati</taxon>
        <taxon>Pseudomonadota</taxon>
        <taxon>Betaproteobacteria</taxon>
        <taxon>Burkholderiales</taxon>
        <taxon>Oxalobacteraceae</taxon>
        <taxon>Solimicrobium</taxon>
    </lineage>
</organism>
<name>A0A2S9GWQ1_9BURK</name>
<dbReference type="PANTHER" id="PTHR46825">
    <property type="entry name" value="D-ALANYL-D-ALANINE-CARBOXYPEPTIDASE/ENDOPEPTIDASE AMPH"/>
    <property type="match status" value="1"/>
</dbReference>
<proteinExistence type="predicted"/>
<keyword evidence="3" id="KW-1185">Reference proteome</keyword>
<dbReference type="OrthoDB" id="5638366at2"/>
<dbReference type="InterPro" id="IPR001466">
    <property type="entry name" value="Beta-lactam-related"/>
</dbReference>
<evidence type="ECO:0000313" key="2">
    <source>
        <dbReference type="EMBL" id="PRC92140.1"/>
    </source>
</evidence>
<dbReference type="InterPro" id="IPR012338">
    <property type="entry name" value="Beta-lactam/transpept-like"/>
</dbReference>
<dbReference type="Pfam" id="PF00144">
    <property type="entry name" value="Beta-lactamase"/>
    <property type="match status" value="1"/>
</dbReference>
<accession>A0A2S9GWQ1</accession>
<dbReference type="SUPFAM" id="SSF56601">
    <property type="entry name" value="beta-lactamase/transpeptidase-like"/>
    <property type="match status" value="1"/>
</dbReference>
<feature type="domain" description="Beta-lactamase-related" evidence="1">
    <location>
        <begin position="47"/>
        <end position="376"/>
    </location>
</feature>
<dbReference type="AlphaFoldDB" id="A0A2S9GWQ1"/>
<reference evidence="2 3" key="1">
    <citation type="submission" date="2018-02" db="EMBL/GenBank/DDBJ databases">
        <title>Solimicrobium silvestre gen. nov., sp. nov., isolated from alpine forest soil.</title>
        <authorList>
            <person name="Margesin R."/>
            <person name="Albuquerque L."/>
            <person name="Zhang D.-C."/>
            <person name="Froufe H.J.C."/>
            <person name="Severino R."/>
            <person name="Roxo I."/>
            <person name="Egas C."/>
            <person name="Da Costa M.S."/>
        </authorList>
    </citation>
    <scope>NUCLEOTIDE SEQUENCE [LARGE SCALE GENOMIC DNA]</scope>
    <source>
        <strain evidence="2 3">S20-91</strain>
    </source>
</reference>
<dbReference type="Gene3D" id="3.40.710.10">
    <property type="entry name" value="DD-peptidase/beta-lactamase superfamily"/>
    <property type="match status" value="1"/>
</dbReference>
<comment type="caution">
    <text evidence="2">The sequence shown here is derived from an EMBL/GenBank/DDBJ whole genome shotgun (WGS) entry which is preliminary data.</text>
</comment>
<gene>
    <name evidence="2" type="ORF">S2091_3056</name>
</gene>
<protein>
    <submittedName>
        <fullName evidence="2">Beta-lactamase</fullName>
    </submittedName>
</protein>
<dbReference type="Proteomes" id="UP000237839">
    <property type="component" value="Unassembled WGS sequence"/>
</dbReference>